<evidence type="ECO:0000256" key="2">
    <source>
        <dbReference type="ARBA" id="ARBA00005154"/>
    </source>
</evidence>
<dbReference type="PROSITE" id="PS00564">
    <property type="entry name" value="ARGININOSUCCIN_SYN_1"/>
    <property type="match status" value="1"/>
</dbReference>
<reference evidence="16 17" key="1">
    <citation type="journal article" date="2007" name="Nature">
        <title>Evolution of genes and genomes on the Drosophila phylogeny.</title>
        <authorList>
            <consortium name="Drosophila 12 Genomes Consortium"/>
            <person name="Clark A.G."/>
            <person name="Eisen M.B."/>
            <person name="Smith D.R."/>
            <person name="Bergman C.M."/>
            <person name="Oliver B."/>
            <person name="Markow T.A."/>
            <person name="Kaufman T.C."/>
            <person name="Kellis M."/>
            <person name="Gelbart W."/>
            <person name="Iyer V.N."/>
            <person name="Pollard D.A."/>
            <person name="Sackton T.B."/>
            <person name="Larracuente A.M."/>
            <person name="Singh N.D."/>
            <person name="Abad J.P."/>
            <person name="Abt D.N."/>
            <person name="Adryan B."/>
            <person name="Aguade M."/>
            <person name="Akashi H."/>
            <person name="Anderson W.W."/>
            <person name="Aquadro C.F."/>
            <person name="Ardell D.H."/>
            <person name="Arguello R."/>
            <person name="Artieri C.G."/>
            <person name="Barbash D.A."/>
            <person name="Barker D."/>
            <person name="Barsanti P."/>
            <person name="Batterham P."/>
            <person name="Batzoglou S."/>
            <person name="Begun D."/>
            <person name="Bhutkar A."/>
            <person name="Blanco E."/>
            <person name="Bosak S.A."/>
            <person name="Bradley R.K."/>
            <person name="Brand A.D."/>
            <person name="Brent M.R."/>
            <person name="Brooks A.N."/>
            <person name="Brown R.H."/>
            <person name="Butlin R.K."/>
            <person name="Caggese C."/>
            <person name="Calvi B.R."/>
            <person name="Bernardo de Carvalho A."/>
            <person name="Caspi A."/>
            <person name="Castrezana S."/>
            <person name="Celniker S.E."/>
            <person name="Chang J.L."/>
            <person name="Chapple C."/>
            <person name="Chatterji S."/>
            <person name="Chinwalla A."/>
            <person name="Civetta A."/>
            <person name="Clifton S.W."/>
            <person name="Comeron J.M."/>
            <person name="Costello J.C."/>
            <person name="Coyne J.A."/>
            <person name="Daub J."/>
            <person name="David R.G."/>
            <person name="Delcher A.L."/>
            <person name="Delehaunty K."/>
            <person name="Do C.B."/>
            <person name="Ebling H."/>
            <person name="Edwards K."/>
            <person name="Eickbush T."/>
            <person name="Evans J.D."/>
            <person name="Filipski A."/>
            <person name="Findeiss S."/>
            <person name="Freyhult E."/>
            <person name="Fulton L."/>
            <person name="Fulton R."/>
            <person name="Garcia A.C."/>
            <person name="Gardiner A."/>
            <person name="Garfield D.A."/>
            <person name="Garvin B.E."/>
            <person name="Gibson G."/>
            <person name="Gilbert D."/>
            <person name="Gnerre S."/>
            <person name="Godfrey J."/>
            <person name="Good R."/>
            <person name="Gotea V."/>
            <person name="Gravely B."/>
            <person name="Greenberg A.J."/>
            <person name="Griffiths-Jones S."/>
            <person name="Gross S."/>
            <person name="Guigo R."/>
            <person name="Gustafson E.A."/>
            <person name="Haerty W."/>
            <person name="Hahn M.W."/>
            <person name="Halligan D.L."/>
            <person name="Halpern A.L."/>
            <person name="Halter G.M."/>
            <person name="Han M.V."/>
            <person name="Heger A."/>
            <person name="Hillier L."/>
            <person name="Hinrichs A.S."/>
            <person name="Holmes I."/>
            <person name="Hoskins R.A."/>
            <person name="Hubisz M.J."/>
            <person name="Hultmark D."/>
            <person name="Huntley M.A."/>
            <person name="Jaffe D.B."/>
            <person name="Jagadeeshan S."/>
            <person name="Jeck W.R."/>
            <person name="Johnson J."/>
            <person name="Jones C.D."/>
            <person name="Jordan W.C."/>
            <person name="Karpen G.H."/>
            <person name="Kataoka E."/>
            <person name="Keightley P.D."/>
            <person name="Kheradpour P."/>
            <person name="Kirkness E.F."/>
            <person name="Koerich L.B."/>
            <person name="Kristiansen K."/>
            <person name="Kudrna D."/>
            <person name="Kulathinal R.J."/>
            <person name="Kumar S."/>
            <person name="Kwok R."/>
            <person name="Lander E."/>
            <person name="Langley C.H."/>
            <person name="Lapoint R."/>
            <person name="Lazzaro B.P."/>
            <person name="Lee S.J."/>
            <person name="Levesque L."/>
            <person name="Li R."/>
            <person name="Lin C.F."/>
            <person name="Lin M.F."/>
            <person name="Lindblad-Toh K."/>
            <person name="Llopart A."/>
            <person name="Long M."/>
            <person name="Low L."/>
            <person name="Lozovsky E."/>
            <person name="Lu J."/>
            <person name="Luo M."/>
            <person name="Machado C.A."/>
            <person name="Makalowski W."/>
            <person name="Marzo M."/>
            <person name="Matsuda M."/>
            <person name="Matzkin L."/>
            <person name="McAllister B."/>
            <person name="McBride C.S."/>
            <person name="McKernan B."/>
            <person name="McKernan K."/>
            <person name="Mendez-Lago M."/>
            <person name="Minx P."/>
            <person name="Mollenhauer M.U."/>
            <person name="Montooth K."/>
            <person name="Mount S.M."/>
            <person name="Mu X."/>
            <person name="Myers E."/>
            <person name="Negre B."/>
            <person name="Newfeld S."/>
            <person name="Nielsen R."/>
            <person name="Noor M.A."/>
            <person name="O'Grady P."/>
            <person name="Pachter L."/>
            <person name="Papaceit M."/>
            <person name="Parisi M.J."/>
            <person name="Parisi M."/>
            <person name="Parts L."/>
            <person name="Pedersen J.S."/>
            <person name="Pesole G."/>
            <person name="Phillippy A.M."/>
            <person name="Ponting C.P."/>
            <person name="Pop M."/>
            <person name="Porcelli D."/>
            <person name="Powell J.R."/>
            <person name="Prohaska S."/>
            <person name="Pruitt K."/>
            <person name="Puig M."/>
            <person name="Quesneville H."/>
            <person name="Ram K.R."/>
            <person name="Rand D."/>
            <person name="Rasmussen M.D."/>
            <person name="Reed L.K."/>
            <person name="Reenan R."/>
            <person name="Reily A."/>
            <person name="Remington K.A."/>
            <person name="Rieger T.T."/>
            <person name="Ritchie M.G."/>
            <person name="Robin C."/>
            <person name="Rogers Y.H."/>
            <person name="Rohde C."/>
            <person name="Rozas J."/>
            <person name="Rubenfield M.J."/>
            <person name="Ruiz A."/>
            <person name="Russo S."/>
            <person name="Salzberg S.L."/>
            <person name="Sanchez-Gracia A."/>
            <person name="Saranga D.J."/>
            <person name="Sato H."/>
            <person name="Schaeffer S.W."/>
            <person name="Schatz M.C."/>
            <person name="Schlenke T."/>
            <person name="Schwartz R."/>
            <person name="Segarra C."/>
            <person name="Singh R.S."/>
            <person name="Sirot L."/>
            <person name="Sirota M."/>
            <person name="Sisneros N.B."/>
            <person name="Smith C.D."/>
            <person name="Smith T.F."/>
            <person name="Spieth J."/>
            <person name="Stage D.E."/>
            <person name="Stark A."/>
            <person name="Stephan W."/>
            <person name="Strausberg R.L."/>
            <person name="Strempel S."/>
            <person name="Sturgill D."/>
            <person name="Sutton G."/>
            <person name="Sutton G.G."/>
            <person name="Tao W."/>
            <person name="Teichmann S."/>
            <person name="Tobari Y.N."/>
            <person name="Tomimura Y."/>
            <person name="Tsolas J.M."/>
            <person name="Valente V.L."/>
            <person name="Venter E."/>
            <person name="Venter J.C."/>
            <person name="Vicario S."/>
            <person name="Vieira F.G."/>
            <person name="Vilella A.J."/>
            <person name="Villasante A."/>
            <person name="Walenz B."/>
            <person name="Wang J."/>
            <person name="Wasserman M."/>
            <person name="Watts T."/>
            <person name="Wilson D."/>
            <person name="Wilson R.K."/>
            <person name="Wing R.A."/>
            <person name="Wolfner M.F."/>
            <person name="Wong A."/>
            <person name="Wong G.K."/>
            <person name="Wu C.I."/>
            <person name="Wu G."/>
            <person name="Yamamoto D."/>
            <person name="Yang H.P."/>
            <person name="Yang S.P."/>
            <person name="Yorke J.A."/>
            <person name="Yoshida K."/>
            <person name="Zdobnov E."/>
            <person name="Zhang P."/>
            <person name="Zhang Y."/>
            <person name="Zimin A.V."/>
            <person name="Baldwin J."/>
            <person name="Abdouelleil A."/>
            <person name="Abdulkadir J."/>
            <person name="Abebe A."/>
            <person name="Abera B."/>
            <person name="Abreu J."/>
            <person name="Acer S.C."/>
            <person name="Aftuck L."/>
            <person name="Alexander A."/>
            <person name="An P."/>
            <person name="Anderson E."/>
            <person name="Anderson S."/>
            <person name="Arachi H."/>
            <person name="Azer M."/>
            <person name="Bachantsang P."/>
            <person name="Barry A."/>
            <person name="Bayul T."/>
            <person name="Berlin A."/>
            <person name="Bessette D."/>
            <person name="Bloom T."/>
            <person name="Blye J."/>
            <person name="Boguslavskiy L."/>
            <person name="Bonnet C."/>
            <person name="Boukhgalter B."/>
            <person name="Bourzgui I."/>
            <person name="Brown A."/>
            <person name="Cahill P."/>
            <person name="Channer S."/>
            <person name="Cheshatsang Y."/>
            <person name="Chuda L."/>
            <person name="Citroen M."/>
            <person name="Collymore A."/>
            <person name="Cooke P."/>
            <person name="Costello M."/>
            <person name="D'Aco K."/>
            <person name="Daza R."/>
            <person name="De Haan G."/>
            <person name="DeGray S."/>
            <person name="DeMaso C."/>
            <person name="Dhargay N."/>
            <person name="Dooley K."/>
            <person name="Dooley E."/>
            <person name="Doricent M."/>
            <person name="Dorje P."/>
            <person name="Dorjee K."/>
            <person name="Dupes A."/>
            <person name="Elong R."/>
            <person name="Falk J."/>
            <person name="Farina A."/>
            <person name="Faro S."/>
            <person name="Ferguson D."/>
            <person name="Fisher S."/>
            <person name="Foley C.D."/>
            <person name="Franke A."/>
            <person name="Friedrich D."/>
            <person name="Gadbois L."/>
            <person name="Gearin G."/>
            <person name="Gearin C.R."/>
            <person name="Giannoukos G."/>
            <person name="Goode T."/>
            <person name="Graham J."/>
            <person name="Grandbois E."/>
            <person name="Grewal S."/>
            <person name="Gyaltsen K."/>
            <person name="Hafez N."/>
            <person name="Hagos B."/>
            <person name="Hall J."/>
            <person name="Henson C."/>
            <person name="Hollinger A."/>
            <person name="Honan T."/>
            <person name="Huard M.D."/>
            <person name="Hughes L."/>
            <person name="Hurhula B."/>
            <person name="Husby M.E."/>
            <person name="Kamat A."/>
            <person name="Kanga B."/>
            <person name="Kashin S."/>
            <person name="Khazanovich D."/>
            <person name="Kisner P."/>
            <person name="Lance K."/>
            <person name="Lara M."/>
            <person name="Lee W."/>
            <person name="Lennon N."/>
            <person name="Letendre F."/>
            <person name="LeVine R."/>
            <person name="Lipovsky A."/>
            <person name="Liu X."/>
            <person name="Liu J."/>
            <person name="Liu S."/>
            <person name="Lokyitsang T."/>
            <person name="Lokyitsang Y."/>
            <person name="Lubonja R."/>
            <person name="Lui A."/>
            <person name="MacDonald P."/>
            <person name="Magnisalis V."/>
            <person name="Maru K."/>
            <person name="Matthews C."/>
            <person name="McCusker W."/>
            <person name="McDonough S."/>
            <person name="Mehta T."/>
            <person name="Meldrim J."/>
            <person name="Meneus L."/>
            <person name="Mihai O."/>
            <person name="Mihalev A."/>
            <person name="Mihova T."/>
            <person name="Mittelman R."/>
            <person name="Mlenga V."/>
            <person name="Montmayeur A."/>
            <person name="Mulrain L."/>
            <person name="Navidi A."/>
            <person name="Naylor J."/>
            <person name="Negash T."/>
            <person name="Nguyen T."/>
            <person name="Nguyen N."/>
            <person name="Nicol R."/>
            <person name="Norbu C."/>
            <person name="Norbu N."/>
            <person name="Novod N."/>
            <person name="O'Neill B."/>
            <person name="Osman S."/>
            <person name="Markiewicz E."/>
            <person name="Oyono O.L."/>
            <person name="Patti C."/>
            <person name="Phunkhang P."/>
            <person name="Pierre F."/>
            <person name="Priest M."/>
            <person name="Raghuraman S."/>
            <person name="Rege F."/>
            <person name="Reyes R."/>
            <person name="Rise C."/>
            <person name="Rogov P."/>
            <person name="Ross K."/>
            <person name="Ryan E."/>
            <person name="Settipalli S."/>
            <person name="Shea T."/>
            <person name="Sherpa N."/>
            <person name="Shi L."/>
            <person name="Shih D."/>
            <person name="Sparrow T."/>
            <person name="Spaulding J."/>
            <person name="Stalker J."/>
            <person name="Stange-Thomann N."/>
            <person name="Stavropoulos S."/>
            <person name="Stone C."/>
            <person name="Strader C."/>
            <person name="Tesfaye S."/>
            <person name="Thomson T."/>
            <person name="Thoulutsang Y."/>
            <person name="Thoulutsang D."/>
            <person name="Topham K."/>
            <person name="Topping I."/>
            <person name="Tsamla T."/>
            <person name="Vassiliev H."/>
            <person name="Vo A."/>
            <person name="Wangchuk T."/>
            <person name="Wangdi T."/>
            <person name="Weiand M."/>
            <person name="Wilkinson J."/>
            <person name="Wilson A."/>
            <person name="Yadav S."/>
            <person name="Young G."/>
            <person name="Yu Q."/>
            <person name="Zembek L."/>
            <person name="Zhong D."/>
            <person name="Zimmer A."/>
            <person name="Zwirko Z."/>
            <person name="Jaffe D.B."/>
            <person name="Alvarez P."/>
            <person name="Brockman W."/>
            <person name="Butler J."/>
            <person name="Chin C."/>
            <person name="Gnerre S."/>
            <person name="Grabherr M."/>
            <person name="Kleber M."/>
            <person name="Mauceli E."/>
            <person name="MacCallum I."/>
        </authorList>
    </citation>
    <scope>NUCLEOTIDE SEQUENCE [LARGE SCALE GENOMIC DNA]</scope>
    <source>
        <strain evidence="17">Tucson 15287-2541.00</strain>
    </source>
</reference>
<evidence type="ECO:0000259" key="15">
    <source>
        <dbReference type="Pfam" id="PF20979"/>
    </source>
</evidence>
<organism evidence="17">
    <name type="scientific">Drosophila grimshawi</name>
    <name type="common">Hawaiian fruit fly</name>
    <name type="synonym">Idiomyia grimshawi</name>
    <dbReference type="NCBI Taxonomy" id="7222"/>
    <lineage>
        <taxon>Eukaryota</taxon>
        <taxon>Metazoa</taxon>
        <taxon>Ecdysozoa</taxon>
        <taxon>Arthropoda</taxon>
        <taxon>Hexapoda</taxon>
        <taxon>Insecta</taxon>
        <taxon>Pterygota</taxon>
        <taxon>Neoptera</taxon>
        <taxon>Endopterygota</taxon>
        <taxon>Diptera</taxon>
        <taxon>Brachycera</taxon>
        <taxon>Muscomorpha</taxon>
        <taxon>Ephydroidea</taxon>
        <taxon>Drosophilidae</taxon>
        <taxon>Drosophila</taxon>
        <taxon>Hawaiian Drosophila</taxon>
    </lineage>
</organism>
<evidence type="ECO:0000256" key="7">
    <source>
        <dbReference type="ARBA" id="ARBA00022571"/>
    </source>
</evidence>
<evidence type="ECO:0000256" key="5">
    <source>
        <dbReference type="ARBA" id="ARBA00014810"/>
    </source>
</evidence>
<evidence type="ECO:0000256" key="8">
    <source>
        <dbReference type="ARBA" id="ARBA00022598"/>
    </source>
</evidence>
<dbReference type="Gene3D" id="3.90.1260.10">
    <property type="entry name" value="Argininosuccinate synthetase, chain A, domain 2"/>
    <property type="match status" value="1"/>
</dbReference>
<comment type="catalytic activity">
    <reaction evidence="13">
        <text>L-citrulline + L-aspartate + ATP = 2-(N(omega)-L-arginino)succinate + AMP + diphosphate + H(+)</text>
        <dbReference type="Rhea" id="RHEA:10932"/>
        <dbReference type="ChEBI" id="CHEBI:15378"/>
        <dbReference type="ChEBI" id="CHEBI:29991"/>
        <dbReference type="ChEBI" id="CHEBI:30616"/>
        <dbReference type="ChEBI" id="CHEBI:33019"/>
        <dbReference type="ChEBI" id="CHEBI:57472"/>
        <dbReference type="ChEBI" id="CHEBI:57743"/>
        <dbReference type="ChEBI" id="CHEBI:456215"/>
        <dbReference type="EC" id="6.3.4.5"/>
    </reaction>
</comment>
<evidence type="ECO:0000256" key="13">
    <source>
        <dbReference type="ARBA" id="ARBA00049077"/>
    </source>
</evidence>
<dbReference type="NCBIfam" id="NF001770">
    <property type="entry name" value="PRK00509.1"/>
    <property type="match status" value="1"/>
</dbReference>
<dbReference type="Proteomes" id="UP000001070">
    <property type="component" value="Unassembled WGS sequence"/>
</dbReference>
<dbReference type="PhylomeDB" id="B4JUJ3"/>
<protein>
    <recommendedName>
        <fullName evidence="5">Argininosuccinate synthase</fullName>
        <ecNumber evidence="4">6.3.4.5</ecNumber>
    </recommendedName>
    <alternativeName>
        <fullName evidence="12">Citrulline--aspartate ligase</fullName>
    </alternativeName>
</protein>
<evidence type="ECO:0000313" key="17">
    <source>
        <dbReference type="Proteomes" id="UP000001070"/>
    </source>
</evidence>
<dbReference type="GO" id="GO:0000050">
    <property type="term" value="P:urea cycle"/>
    <property type="evidence" value="ECO:0007669"/>
    <property type="project" value="UniProtKB-UniPathway"/>
</dbReference>
<name>B4JUJ3_DROGR</name>
<accession>B4JUJ3</accession>
<dbReference type="Gene3D" id="3.40.50.620">
    <property type="entry name" value="HUPs"/>
    <property type="match status" value="1"/>
</dbReference>
<dbReference type="SUPFAM" id="SSF52402">
    <property type="entry name" value="Adenine nucleotide alpha hydrolases-like"/>
    <property type="match status" value="1"/>
</dbReference>
<dbReference type="GO" id="GO:0000053">
    <property type="term" value="P:argininosuccinate metabolic process"/>
    <property type="evidence" value="ECO:0007669"/>
    <property type="project" value="TreeGrafter"/>
</dbReference>
<gene>
    <name evidence="16" type="primary">Dgri\GH17302</name>
    <name evidence="16" type="ORF">Dgri_GH17302</name>
</gene>
<dbReference type="OrthoDB" id="1688907at2759"/>
<dbReference type="GO" id="GO:0004055">
    <property type="term" value="F:argininosuccinate synthase activity"/>
    <property type="evidence" value="ECO:0007669"/>
    <property type="project" value="UniProtKB-EC"/>
</dbReference>
<evidence type="ECO:0000256" key="11">
    <source>
        <dbReference type="ARBA" id="ARBA00022840"/>
    </source>
</evidence>
<keyword evidence="6" id="KW-0835">Urea cycle</keyword>
<keyword evidence="11" id="KW-0067">ATP-binding</keyword>
<dbReference type="InterPro" id="IPR048267">
    <property type="entry name" value="Arginosuc_syn_N"/>
</dbReference>
<dbReference type="InterPro" id="IPR014729">
    <property type="entry name" value="Rossmann-like_a/b/a_fold"/>
</dbReference>
<evidence type="ECO:0000256" key="10">
    <source>
        <dbReference type="ARBA" id="ARBA00022741"/>
    </source>
</evidence>
<dbReference type="GO" id="GO:0005737">
    <property type="term" value="C:cytoplasm"/>
    <property type="evidence" value="ECO:0007669"/>
    <property type="project" value="TreeGrafter"/>
</dbReference>
<evidence type="ECO:0000256" key="1">
    <source>
        <dbReference type="ARBA" id="ARBA00004967"/>
    </source>
</evidence>
<dbReference type="PANTHER" id="PTHR11587:SF2">
    <property type="entry name" value="ARGININOSUCCINATE SYNTHASE"/>
    <property type="match status" value="1"/>
</dbReference>
<dbReference type="EC" id="6.3.4.5" evidence="4"/>
<dbReference type="KEGG" id="dgr:6568235"/>
<dbReference type="SUPFAM" id="SSF69864">
    <property type="entry name" value="Argininosuccinate synthetase, C-terminal domain"/>
    <property type="match status" value="1"/>
</dbReference>
<dbReference type="eggNOG" id="KOG1706">
    <property type="taxonomic scope" value="Eukaryota"/>
</dbReference>
<keyword evidence="17" id="KW-1185">Reference proteome</keyword>
<dbReference type="Pfam" id="PF20979">
    <property type="entry name" value="Arginosuc_syn_C"/>
    <property type="match status" value="1"/>
</dbReference>
<proteinExistence type="inferred from homology"/>
<dbReference type="PANTHER" id="PTHR11587">
    <property type="entry name" value="ARGININOSUCCINATE SYNTHASE"/>
    <property type="match status" value="1"/>
</dbReference>
<dbReference type="Pfam" id="PF00764">
    <property type="entry name" value="Arginosuc_synth"/>
    <property type="match status" value="1"/>
</dbReference>
<comment type="pathway">
    <text evidence="1">Amino-acid biosynthesis; L-arginine biosynthesis; L-arginine from L-ornithine and carbamoyl phosphate: step 2/3.</text>
</comment>
<dbReference type="HAMAP" id="MF_00005">
    <property type="entry name" value="Arg_succ_synth_type1"/>
    <property type="match status" value="1"/>
</dbReference>
<dbReference type="FunFam" id="3.40.50.620:FF:000019">
    <property type="entry name" value="Argininosuccinate synthase"/>
    <property type="match status" value="1"/>
</dbReference>
<dbReference type="FunFam" id="3.90.1260.10:FF:000003">
    <property type="entry name" value="Argininosuccinate synthase"/>
    <property type="match status" value="1"/>
</dbReference>
<dbReference type="GO" id="GO:0006526">
    <property type="term" value="P:L-arginine biosynthetic process"/>
    <property type="evidence" value="ECO:0007669"/>
    <property type="project" value="UniProtKB-UniPathway"/>
</dbReference>
<dbReference type="InParanoid" id="B4JUJ3"/>
<evidence type="ECO:0000256" key="4">
    <source>
        <dbReference type="ARBA" id="ARBA00012286"/>
    </source>
</evidence>
<evidence type="ECO:0000256" key="12">
    <source>
        <dbReference type="ARBA" id="ARBA00029916"/>
    </source>
</evidence>
<dbReference type="FunCoup" id="B4JUJ3">
    <property type="interactions" value="676"/>
</dbReference>
<dbReference type="InterPro" id="IPR023434">
    <property type="entry name" value="Arginosuc_synth_type_1_subfam"/>
</dbReference>
<evidence type="ECO:0000256" key="3">
    <source>
        <dbReference type="ARBA" id="ARBA00011881"/>
    </source>
</evidence>
<evidence type="ECO:0000256" key="9">
    <source>
        <dbReference type="ARBA" id="ARBA00022605"/>
    </source>
</evidence>
<keyword evidence="7" id="KW-0055">Arginine biosynthesis</keyword>
<evidence type="ECO:0000313" key="16">
    <source>
        <dbReference type="EMBL" id="EDV91163.1"/>
    </source>
</evidence>
<dbReference type="PROSITE" id="PS00565">
    <property type="entry name" value="ARGININOSUCCIN_SYN_2"/>
    <property type="match status" value="1"/>
</dbReference>
<evidence type="ECO:0000259" key="14">
    <source>
        <dbReference type="Pfam" id="PF00764"/>
    </source>
</evidence>
<dbReference type="InterPro" id="IPR018223">
    <property type="entry name" value="Arginosuc_synth_CS"/>
</dbReference>
<keyword evidence="9" id="KW-0028">Amino-acid biosynthesis</keyword>
<keyword evidence="10" id="KW-0547">Nucleotide-binding</keyword>
<comment type="pathway">
    <text evidence="2">Nitrogen metabolism; urea cycle; (N(omega)-L-arginino)succinate from L-aspartate and L-citrulline: step 1/1.</text>
</comment>
<dbReference type="EMBL" id="CH916374">
    <property type="protein sequence ID" value="EDV91163.1"/>
    <property type="molecule type" value="Genomic_DNA"/>
</dbReference>
<comment type="subunit">
    <text evidence="3">Homotetramer.</text>
</comment>
<keyword evidence="8" id="KW-0436">Ligase</keyword>
<dbReference type="InterPro" id="IPR048268">
    <property type="entry name" value="Arginosuc_syn_C"/>
</dbReference>
<dbReference type="OMA" id="WRWTVSP"/>
<dbReference type="UniPathway" id="UPA00158">
    <property type="reaction ID" value="UER00272"/>
</dbReference>
<sequence length="420" mass="47059">MAGDKVILAYSGGLDTSCILKWLLEQRYEVICVLADVGQQENFEAARQKALKIGAKEVIVADIKQNFVEQYIWPAIQMGLIYEERYLLGTSLARPCISVALIEAARRYDAKYLAHGATGKGNDQVRFELCAYALQPDLKIIAPWRDVEFCRRFQGRQDLIAYAHVHGIEVTAKPATPWSTDANMLHISYESGILEDPNTVAPSSLYELTLDPLTQAPQTARRVCIHFVHGLPTVVEDLGNSRNYTIASDMLKFLNDLGGSYGIGRIDIVENRYVGLKSRGVYETPGGTILYTAHQDLEVFALDREVLRTKQLLRDRMSDYVYNGFWFSPEALYVRRCIELSQQHVTGQVTVELAPGYCRAIARKAGVNAGALYNQQLVSMDEHGGYVPQDAGGFIAINAVRIREHVRAFGAYNTEQQQRK</sequence>
<dbReference type="InterPro" id="IPR024074">
    <property type="entry name" value="AS_cat/multimer_dom_body"/>
</dbReference>
<dbReference type="InterPro" id="IPR001518">
    <property type="entry name" value="Arginosuc_synth"/>
</dbReference>
<dbReference type="CDD" id="cd01999">
    <property type="entry name" value="ASS"/>
    <property type="match status" value="1"/>
</dbReference>
<dbReference type="GO" id="GO:0005524">
    <property type="term" value="F:ATP binding"/>
    <property type="evidence" value="ECO:0007669"/>
    <property type="project" value="UniProtKB-KW"/>
</dbReference>
<feature type="domain" description="Arginosuccinate synthase C-terminal" evidence="15">
    <location>
        <begin position="178"/>
        <end position="403"/>
    </location>
</feature>
<dbReference type="HOGENOM" id="CLU_032784_4_2_1"/>
<evidence type="ECO:0000256" key="6">
    <source>
        <dbReference type="ARBA" id="ARBA00022436"/>
    </source>
</evidence>
<dbReference type="AlphaFoldDB" id="B4JUJ3"/>
<dbReference type="NCBIfam" id="TIGR00032">
    <property type="entry name" value="argG"/>
    <property type="match status" value="1"/>
</dbReference>
<dbReference type="STRING" id="7222.B4JUJ3"/>
<dbReference type="UniPathway" id="UPA00068">
    <property type="reaction ID" value="UER00113"/>
</dbReference>
<feature type="domain" description="Arginosuccinate synthase-like N-terminal" evidence="14">
    <location>
        <begin position="5"/>
        <end position="169"/>
    </location>
</feature>